<protein>
    <submittedName>
        <fullName evidence="1">Uncharacterized protein</fullName>
    </submittedName>
</protein>
<keyword evidence="2" id="KW-1185">Reference proteome</keyword>
<sequence>MNAKRHVCPHLFNLQFFHHEIPSQTLTSNRPSCQPHTRFLCHVPPAYISFRCRLMSFFPLFFLCSFCPYFPPGPTDAREKRNGSTRCDVTTTGCQGLFDTEIQIQSIS</sequence>
<accession>A0AAV4PFS5</accession>
<dbReference type="AlphaFoldDB" id="A0AAV4PFS5"/>
<organism evidence="1 2">
    <name type="scientific">Caerostris extrusa</name>
    <name type="common">Bark spider</name>
    <name type="synonym">Caerostris bankana</name>
    <dbReference type="NCBI Taxonomy" id="172846"/>
    <lineage>
        <taxon>Eukaryota</taxon>
        <taxon>Metazoa</taxon>
        <taxon>Ecdysozoa</taxon>
        <taxon>Arthropoda</taxon>
        <taxon>Chelicerata</taxon>
        <taxon>Arachnida</taxon>
        <taxon>Araneae</taxon>
        <taxon>Araneomorphae</taxon>
        <taxon>Entelegynae</taxon>
        <taxon>Araneoidea</taxon>
        <taxon>Araneidae</taxon>
        <taxon>Caerostris</taxon>
    </lineage>
</organism>
<reference evidence="1 2" key="1">
    <citation type="submission" date="2021-06" db="EMBL/GenBank/DDBJ databases">
        <title>Caerostris extrusa draft genome.</title>
        <authorList>
            <person name="Kono N."/>
            <person name="Arakawa K."/>
        </authorList>
    </citation>
    <scope>NUCLEOTIDE SEQUENCE [LARGE SCALE GENOMIC DNA]</scope>
</reference>
<evidence type="ECO:0000313" key="1">
    <source>
        <dbReference type="EMBL" id="GIX96025.1"/>
    </source>
</evidence>
<name>A0AAV4PFS5_CAEEX</name>
<evidence type="ECO:0000313" key="2">
    <source>
        <dbReference type="Proteomes" id="UP001054945"/>
    </source>
</evidence>
<comment type="caution">
    <text evidence="1">The sequence shown here is derived from an EMBL/GenBank/DDBJ whole genome shotgun (WGS) entry which is preliminary data.</text>
</comment>
<dbReference type="Proteomes" id="UP001054945">
    <property type="component" value="Unassembled WGS sequence"/>
</dbReference>
<dbReference type="EMBL" id="BPLR01004598">
    <property type="protein sequence ID" value="GIX96025.1"/>
    <property type="molecule type" value="Genomic_DNA"/>
</dbReference>
<proteinExistence type="predicted"/>
<gene>
    <name evidence="1" type="ORF">CEXT_372021</name>
</gene>